<dbReference type="Gene3D" id="3.30.1340.30">
    <property type="match status" value="2"/>
</dbReference>
<name>A0A1I6HGV3_9GAMM</name>
<dbReference type="OrthoDB" id="870892at2"/>
<feature type="domain" description="BON" evidence="1">
    <location>
        <begin position="170"/>
        <end position="238"/>
    </location>
</feature>
<keyword evidence="3" id="KW-1185">Reference proteome</keyword>
<evidence type="ECO:0000259" key="1">
    <source>
        <dbReference type="PROSITE" id="PS50914"/>
    </source>
</evidence>
<dbReference type="PROSITE" id="PS50914">
    <property type="entry name" value="BON"/>
    <property type="match status" value="1"/>
</dbReference>
<dbReference type="Proteomes" id="UP000198644">
    <property type="component" value="Unassembled WGS sequence"/>
</dbReference>
<evidence type="ECO:0000313" key="3">
    <source>
        <dbReference type="Proteomes" id="UP000198644"/>
    </source>
</evidence>
<dbReference type="PANTHER" id="PTHR34606">
    <property type="entry name" value="BON DOMAIN-CONTAINING PROTEIN"/>
    <property type="match status" value="1"/>
</dbReference>
<dbReference type="AlphaFoldDB" id="A0A1I6HGV3"/>
<dbReference type="EMBL" id="FOYW01000001">
    <property type="protein sequence ID" value="SFR53659.1"/>
    <property type="molecule type" value="Genomic_DNA"/>
</dbReference>
<dbReference type="InterPro" id="IPR007055">
    <property type="entry name" value="BON_dom"/>
</dbReference>
<reference evidence="2 3" key="1">
    <citation type="submission" date="2016-10" db="EMBL/GenBank/DDBJ databases">
        <authorList>
            <person name="de Groot N.N."/>
        </authorList>
    </citation>
    <scope>NUCLEOTIDE SEQUENCE [LARGE SCALE GENOMIC DNA]</scope>
    <source>
        <strain evidence="2 3">CGMCC 1.9167</strain>
    </source>
</reference>
<dbReference type="InterPro" id="IPR051686">
    <property type="entry name" value="Lipoprotein_DolP"/>
</dbReference>
<organism evidence="2 3">
    <name type="scientific">Marinobacter daqiaonensis</name>
    <dbReference type="NCBI Taxonomy" id="650891"/>
    <lineage>
        <taxon>Bacteria</taxon>
        <taxon>Pseudomonadati</taxon>
        <taxon>Pseudomonadota</taxon>
        <taxon>Gammaproteobacteria</taxon>
        <taxon>Pseudomonadales</taxon>
        <taxon>Marinobacteraceae</taxon>
        <taxon>Marinobacter</taxon>
    </lineage>
</organism>
<accession>A0A1I6HGV3</accession>
<dbReference type="RefSeq" id="WP_092009821.1">
    <property type="nucleotide sequence ID" value="NZ_FOYW01000001.1"/>
</dbReference>
<protein>
    <submittedName>
        <fullName evidence="2">Osmotically-inducible protein OsmY, contains BON domain</fullName>
    </submittedName>
</protein>
<evidence type="ECO:0000313" key="2">
    <source>
        <dbReference type="EMBL" id="SFR53659.1"/>
    </source>
</evidence>
<gene>
    <name evidence="2" type="ORF">SAMN05216203_1230</name>
</gene>
<proteinExistence type="predicted"/>
<dbReference type="PANTHER" id="PTHR34606:SF15">
    <property type="entry name" value="BON DOMAIN-CONTAINING PROTEIN"/>
    <property type="match status" value="1"/>
</dbReference>
<dbReference type="Pfam" id="PF04972">
    <property type="entry name" value="BON"/>
    <property type="match status" value="2"/>
</dbReference>
<dbReference type="STRING" id="650891.SAMN05216203_1230"/>
<sequence length="238" mass="25922">MASNDPVTAIEAALERNPDINLHQFPVEVSHDSRNDAIRLEGTVEDIIALRKIMELAKAEAGTARLVEDLHIQTSVDVTDDQLQDKVVETLSGERLFRDVRIGSGSEGAPASTAPEADWIVVSASGSSVHLEGRVHSLSHRRLAEALTWWIPGTSRIENRIQLEPAEEDSDDELSDAIGLVLERDPSLDASQIQVTVKDKAVVLEGGVTSDVNRTIAARDCWMVPGVHCVENRIQVLG</sequence>